<proteinExistence type="predicted"/>
<feature type="region of interest" description="Disordered" evidence="1">
    <location>
        <begin position="1"/>
        <end position="69"/>
    </location>
</feature>
<reference evidence="2 3" key="1">
    <citation type="submission" date="2019-05" db="EMBL/GenBank/DDBJ databases">
        <title>Another draft genome of Portunus trituberculatus and its Hox gene families provides insights of decapod evolution.</title>
        <authorList>
            <person name="Jeong J.-H."/>
            <person name="Song I."/>
            <person name="Kim S."/>
            <person name="Choi T."/>
            <person name="Kim D."/>
            <person name="Ryu S."/>
            <person name="Kim W."/>
        </authorList>
    </citation>
    <scope>NUCLEOTIDE SEQUENCE [LARGE SCALE GENOMIC DNA]</scope>
    <source>
        <tissue evidence="2">Muscle</tissue>
    </source>
</reference>
<dbReference type="Proteomes" id="UP000324222">
    <property type="component" value="Unassembled WGS sequence"/>
</dbReference>
<dbReference type="AlphaFoldDB" id="A0A5B7K1A6"/>
<protein>
    <submittedName>
        <fullName evidence="2">Uncharacterized protein</fullName>
    </submittedName>
</protein>
<gene>
    <name evidence="2" type="ORF">E2C01_095781</name>
</gene>
<organism evidence="2 3">
    <name type="scientific">Portunus trituberculatus</name>
    <name type="common">Swimming crab</name>
    <name type="synonym">Neptunus trituberculatus</name>
    <dbReference type="NCBI Taxonomy" id="210409"/>
    <lineage>
        <taxon>Eukaryota</taxon>
        <taxon>Metazoa</taxon>
        <taxon>Ecdysozoa</taxon>
        <taxon>Arthropoda</taxon>
        <taxon>Crustacea</taxon>
        <taxon>Multicrustacea</taxon>
        <taxon>Malacostraca</taxon>
        <taxon>Eumalacostraca</taxon>
        <taxon>Eucarida</taxon>
        <taxon>Decapoda</taxon>
        <taxon>Pleocyemata</taxon>
        <taxon>Brachyura</taxon>
        <taxon>Eubrachyura</taxon>
        <taxon>Portunoidea</taxon>
        <taxon>Portunidae</taxon>
        <taxon>Portuninae</taxon>
        <taxon>Portunus</taxon>
    </lineage>
</organism>
<evidence type="ECO:0000313" key="3">
    <source>
        <dbReference type="Proteomes" id="UP000324222"/>
    </source>
</evidence>
<name>A0A5B7K1A6_PORTR</name>
<feature type="compositionally biased region" description="Pro residues" evidence="1">
    <location>
        <begin position="20"/>
        <end position="30"/>
    </location>
</feature>
<feature type="compositionally biased region" description="Basic and acidic residues" evidence="1">
    <location>
        <begin position="43"/>
        <end position="57"/>
    </location>
</feature>
<comment type="caution">
    <text evidence="2">The sequence shown here is derived from an EMBL/GenBank/DDBJ whole genome shotgun (WGS) entry which is preliminary data.</text>
</comment>
<keyword evidence="3" id="KW-1185">Reference proteome</keyword>
<dbReference type="EMBL" id="VSRR010122371">
    <property type="protein sequence ID" value="MPD00317.1"/>
    <property type="molecule type" value="Genomic_DNA"/>
</dbReference>
<evidence type="ECO:0000313" key="2">
    <source>
        <dbReference type="EMBL" id="MPD00317.1"/>
    </source>
</evidence>
<evidence type="ECO:0000256" key="1">
    <source>
        <dbReference type="SAM" id="MobiDB-lite"/>
    </source>
</evidence>
<accession>A0A5B7K1A6</accession>
<sequence>MFPSPKKSILTRYPLLPMTQPNPAPSPTPRPRSSCLNGAGEGTDGRKEGREGSREGKQGPQPPVPTSTTCSEIEVTINARVYVLGWKCGVFEFVCSIFMLMVF</sequence>